<dbReference type="eggNOG" id="ENOG502S71V">
    <property type="taxonomic scope" value="Eukaryota"/>
</dbReference>
<feature type="transmembrane region" description="Helical" evidence="1">
    <location>
        <begin position="133"/>
        <end position="154"/>
    </location>
</feature>
<dbReference type="RefSeq" id="XP_011128537.1">
    <property type="nucleotide sequence ID" value="XM_011130235.1"/>
</dbReference>
<dbReference type="OrthoDB" id="328372at2759"/>
<feature type="transmembrane region" description="Helical" evidence="1">
    <location>
        <begin position="12"/>
        <end position="35"/>
    </location>
</feature>
<name>A0A023BDQ6_GRENI</name>
<feature type="transmembrane region" description="Helical" evidence="1">
    <location>
        <begin position="55"/>
        <end position="77"/>
    </location>
</feature>
<dbReference type="Proteomes" id="UP000019763">
    <property type="component" value="Unassembled WGS sequence"/>
</dbReference>
<dbReference type="VEuPathDB" id="CryptoDB:GNI_003890"/>
<keyword evidence="3" id="KW-1185">Reference proteome</keyword>
<evidence type="ECO:0000313" key="2">
    <source>
        <dbReference type="EMBL" id="EZG88838.1"/>
    </source>
</evidence>
<dbReference type="OMA" id="EAWGWIC"/>
<proteinExistence type="predicted"/>
<feature type="transmembrane region" description="Helical" evidence="1">
    <location>
        <begin position="166"/>
        <end position="187"/>
    </location>
</feature>
<evidence type="ECO:0000313" key="3">
    <source>
        <dbReference type="Proteomes" id="UP000019763"/>
    </source>
</evidence>
<evidence type="ECO:0000256" key="1">
    <source>
        <dbReference type="SAM" id="Phobius"/>
    </source>
</evidence>
<dbReference type="GeneID" id="22910399"/>
<keyword evidence="1 2" id="KW-0812">Transmembrane</keyword>
<protein>
    <submittedName>
        <fullName evidence="2">Transmembrane protein</fullName>
    </submittedName>
</protein>
<sequence length="225" mass="25539">MFTTSSYRLPSSLFAFLALVFSLQYLVGTCMVNGFRNIGDDEGSIKYTRGYRCGVKFLSAASLLDMVQMGLLAIYFLSQLRYYDDMWQVEAIQPNPITIYCLFIRLLHVASLVLYAAAFFYMEAYHSIGTAELWGWGIASMFGTTAFLELLSLVTDSRVTDLMFTILNAFVLMSSAVWAQTFEALIVSKEVDMDQSALRNEWFKSRNAMAYYGPPIEEGIEMVRE</sequence>
<reference evidence="2" key="1">
    <citation type="submission" date="2013-12" db="EMBL/GenBank/DDBJ databases">
        <authorList>
            <person name="Omoto C.K."/>
            <person name="Sibley D."/>
            <person name="Venepally P."/>
            <person name="Hadjithomas M."/>
            <person name="Karamycheva S."/>
            <person name="Brunk B."/>
            <person name="Roos D."/>
            <person name="Caler E."/>
            <person name="Lorenzi H."/>
        </authorList>
    </citation>
    <scope>NUCLEOTIDE SEQUENCE</scope>
</reference>
<keyword evidence="1" id="KW-0472">Membrane</keyword>
<comment type="caution">
    <text evidence="2">The sequence shown here is derived from an EMBL/GenBank/DDBJ whole genome shotgun (WGS) entry which is preliminary data.</text>
</comment>
<dbReference type="InterPro" id="IPR021691">
    <property type="entry name" value="DUF3273"/>
</dbReference>
<dbReference type="AlphaFoldDB" id="A0A023BDQ6"/>
<dbReference type="Pfam" id="PF11677">
    <property type="entry name" value="DUF3273"/>
    <property type="match status" value="1"/>
</dbReference>
<keyword evidence="1" id="KW-1133">Transmembrane helix</keyword>
<gene>
    <name evidence="2" type="ORF">GNI_003890</name>
</gene>
<feature type="transmembrane region" description="Helical" evidence="1">
    <location>
        <begin position="97"/>
        <end position="121"/>
    </location>
</feature>
<organism evidence="2 3">
    <name type="scientific">Gregarina niphandrodes</name>
    <name type="common">Septate eugregarine</name>
    <dbReference type="NCBI Taxonomy" id="110365"/>
    <lineage>
        <taxon>Eukaryota</taxon>
        <taxon>Sar</taxon>
        <taxon>Alveolata</taxon>
        <taxon>Apicomplexa</taxon>
        <taxon>Conoidasida</taxon>
        <taxon>Gregarinasina</taxon>
        <taxon>Eugregarinorida</taxon>
        <taxon>Gregarinidae</taxon>
        <taxon>Gregarina</taxon>
    </lineage>
</organism>
<dbReference type="EMBL" id="AFNH02000032">
    <property type="protein sequence ID" value="EZG88838.1"/>
    <property type="molecule type" value="Genomic_DNA"/>
</dbReference>
<accession>A0A023BDQ6</accession>